<feature type="compositionally biased region" description="Acidic residues" evidence="6">
    <location>
        <begin position="124"/>
        <end position="139"/>
    </location>
</feature>
<dbReference type="Proteomes" id="UP001153737">
    <property type="component" value="Chromosome 1"/>
</dbReference>
<feature type="region of interest" description="Disordered" evidence="6">
    <location>
        <begin position="1"/>
        <end position="184"/>
    </location>
</feature>
<protein>
    <recommendedName>
        <fullName evidence="4">U3 small nucleolar RNA-associated protein 25 homolog</fullName>
    </recommendedName>
    <alternativeName>
        <fullName evidence="5">UTP25 small subunit processor component</fullName>
    </alternativeName>
</protein>
<dbReference type="PANTHER" id="PTHR12933">
    <property type="entry name" value="ORF PROTEIN-RELATED"/>
    <property type="match status" value="1"/>
</dbReference>
<dbReference type="EMBL" id="OU896707">
    <property type="protein sequence ID" value="CAG9813552.1"/>
    <property type="molecule type" value="Genomic_DNA"/>
</dbReference>
<evidence type="ECO:0000256" key="2">
    <source>
        <dbReference type="ARBA" id="ARBA00009223"/>
    </source>
</evidence>
<feature type="compositionally biased region" description="Basic and acidic residues" evidence="6">
    <location>
        <begin position="52"/>
        <end position="66"/>
    </location>
</feature>
<dbReference type="GO" id="GO:0019843">
    <property type="term" value="F:rRNA binding"/>
    <property type="evidence" value="ECO:0007669"/>
    <property type="project" value="TreeGrafter"/>
</dbReference>
<evidence type="ECO:0000256" key="1">
    <source>
        <dbReference type="ARBA" id="ARBA00004604"/>
    </source>
</evidence>
<feature type="compositionally biased region" description="Basic residues" evidence="6">
    <location>
        <begin position="15"/>
        <end position="34"/>
    </location>
</feature>
<dbReference type="Pfam" id="PF22916">
    <property type="entry name" value="UTP25_NTPase-like"/>
    <property type="match status" value="1"/>
</dbReference>
<comment type="subcellular location">
    <subcellularLocation>
        <location evidence="1">Nucleus</location>
        <location evidence="1">Nucleolus</location>
    </subcellularLocation>
</comment>
<feature type="compositionally biased region" description="Basic and acidic residues" evidence="6">
    <location>
        <begin position="160"/>
        <end position="169"/>
    </location>
</feature>
<feature type="domain" description="UTP25 C-terminal" evidence="7">
    <location>
        <begin position="593"/>
        <end position="778"/>
    </location>
</feature>
<name>A0A9N9SDR8_PHACE</name>
<feature type="domain" description="UTP25 NTP hydrolase-like" evidence="8">
    <location>
        <begin position="320"/>
        <end position="582"/>
    </location>
</feature>
<dbReference type="InterPro" id="IPR053939">
    <property type="entry name" value="UTP25_C"/>
</dbReference>
<dbReference type="GO" id="GO:0000462">
    <property type="term" value="P:maturation of SSU-rRNA from tricistronic rRNA transcript (SSU-rRNA, 5.8S rRNA, LSU-rRNA)"/>
    <property type="evidence" value="ECO:0007669"/>
    <property type="project" value="TreeGrafter"/>
</dbReference>
<proteinExistence type="inferred from homology"/>
<evidence type="ECO:0000256" key="6">
    <source>
        <dbReference type="SAM" id="MobiDB-lite"/>
    </source>
</evidence>
<comment type="similarity">
    <text evidence="2">Belongs to the UTP25 family.</text>
</comment>
<reference evidence="9" key="2">
    <citation type="submission" date="2022-10" db="EMBL/GenBank/DDBJ databases">
        <authorList>
            <consortium name="ENA_rothamsted_submissions"/>
            <consortium name="culmorum"/>
            <person name="King R."/>
        </authorList>
    </citation>
    <scope>NUCLEOTIDE SEQUENCE</scope>
</reference>
<feature type="compositionally biased region" description="Acidic residues" evidence="6">
    <location>
        <begin position="107"/>
        <end position="117"/>
    </location>
</feature>
<keyword evidence="10" id="KW-1185">Reference proteome</keyword>
<dbReference type="OrthoDB" id="10264378at2759"/>
<dbReference type="Gene3D" id="3.40.50.300">
    <property type="entry name" value="P-loop containing nucleotide triphosphate hydrolases"/>
    <property type="match status" value="1"/>
</dbReference>
<evidence type="ECO:0000259" key="7">
    <source>
        <dbReference type="Pfam" id="PF06862"/>
    </source>
</evidence>
<dbReference type="InterPro" id="IPR053940">
    <property type="entry name" value="UTP25_NTPase-like"/>
</dbReference>
<keyword evidence="3" id="KW-0539">Nucleus</keyword>
<dbReference type="InterPro" id="IPR027417">
    <property type="entry name" value="P-loop_NTPase"/>
</dbReference>
<dbReference type="GO" id="GO:0034511">
    <property type="term" value="F:U3 snoRNA binding"/>
    <property type="evidence" value="ECO:0007669"/>
    <property type="project" value="InterPro"/>
</dbReference>
<organism evidence="9 10">
    <name type="scientific">Phaedon cochleariae</name>
    <name type="common">Mustard beetle</name>
    <dbReference type="NCBI Taxonomy" id="80249"/>
    <lineage>
        <taxon>Eukaryota</taxon>
        <taxon>Metazoa</taxon>
        <taxon>Ecdysozoa</taxon>
        <taxon>Arthropoda</taxon>
        <taxon>Hexapoda</taxon>
        <taxon>Insecta</taxon>
        <taxon>Pterygota</taxon>
        <taxon>Neoptera</taxon>
        <taxon>Endopterygota</taxon>
        <taxon>Coleoptera</taxon>
        <taxon>Polyphaga</taxon>
        <taxon>Cucujiformia</taxon>
        <taxon>Chrysomeloidea</taxon>
        <taxon>Chrysomelidae</taxon>
        <taxon>Chrysomelinae</taxon>
        <taxon>Chrysomelini</taxon>
        <taxon>Phaedon</taxon>
    </lineage>
</organism>
<dbReference type="AlphaFoldDB" id="A0A9N9SDR8"/>
<evidence type="ECO:0000256" key="3">
    <source>
        <dbReference type="ARBA" id="ARBA00023242"/>
    </source>
</evidence>
<dbReference type="PANTHER" id="PTHR12933:SF0">
    <property type="entry name" value="U3 SMALL NUCLEOLAR RNA-ASSOCIATED PROTEIN 25 HOMOLOG"/>
    <property type="match status" value="1"/>
</dbReference>
<sequence length="785" mass="90092">MARRGKLKFKDVVKKPHGQKGQSNKKPKKQHSRRTYSLFDNKKSKPKRKFHSERSVEEPDPKKLKYEAPPAIEESSSSDEETAPLDNLRNTFTITRNTKKSSAIDSSESEDENEDEVEKNSTEADGESEIDSEIDDDGMLETSSGGNDHGNISEVESDLEDKNSEKTDTESLAQSESSEIEVDTETDIDEVDNTEDPFIKHIAYDLHDSMLEALQSTPVSLDHFTETWSTLGKLSIQIPKCDSISLEGNSTQDSTFSIVEKKMFAAKGIVPKSVSKSSKPSQLFIKTQIINNLGKLNKKTTGSENFTSLQAEIFSVINNYQDFCYSGRTFSNSEEIRFVYCVHAVNHVLKTRLKVIHHNVRLSKKDDVPEEFRDQGLVRPKVLIIVPFKDAAYKIVQMLIDLILPQDKGNVMNKLRFIEDYTGNELIMPKKNPKPEDYELTFHGNTNDDFKMGITVTKKSLKLYAEFYSSDIIIASPLGLRTIIGAEGEPDRDYDFLASIELLILDQTELFLMQNWDHVVHIFNHMHLQPKDSHGTDFSRVRTWSLNGWAKYYRQTLIFSSIALPEINSIFNKKCHNYAGKVRVINPSEVGCINRVVVQVPHVFHRFECSNAAEAIDARFDFFVSKILPQQRESLMKQTLIFVPSYFDYVRVRNYFKKEDIGFVQICEYSKEGKVARARDMFFHGDAHFLLYTERYHFFNRKRIKGIRHILFYQLPVFPHFYYEMCNLMQDSYQNKKVGSQSNMTVTVIYSKYDLYQLSSVVGTEKATKMSQSDRKVHMMVTGGG</sequence>
<dbReference type="GO" id="GO:0032040">
    <property type="term" value="C:small-subunit processome"/>
    <property type="evidence" value="ECO:0007669"/>
    <property type="project" value="TreeGrafter"/>
</dbReference>
<gene>
    <name evidence="9" type="ORF">PHAECO_LOCUS227</name>
</gene>
<evidence type="ECO:0000313" key="10">
    <source>
        <dbReference type="Proteomes" id="UP001153737"/>
    </source>
</evidence>
<reference evidence="9" key="1">
    <citation type="submission" date="2022-01" db="EMBL/GenBank/DDBJ databases">
        <authorList>
            <person name="King R."/>
        </authorList>
    </citation>
    <scope>NUCLEOTIDE SEQUENCE</scope>
</reference>
<dbReference type="InterPro" id="IPR010678">
    <property type="entry name" value="UTP25"/>
</dbReference>
<evidence type="ECO:0000259" key="8">
    <source>
        <dbReference type="Pfam" id="PF22916"/>
    </source>
</evidence>
<accession>A0A9N9SDR8</accession>
<evidence type="ECO:0000313" key="9">
    <source>
        <dbReference type="EMBL" id="CAG9813552.1"/>
    </source>
</evidence>
<evidence type="ECO:0000256" key="5">
    <source>
        <dbReference type="ARBA" id="ARBA00032325"/>
    </source>
</evidence>
<evidence type="ECO:0000256" key="4">
    <source>
        <dbReference type="ARBA" id="ARBA00024421"/>
    </source>
</evidence>
<dbReference type="Pfam" id="PF06862">
    <property type="entry name" value="Utp25_C"/>
    <property type="match status" value="1"/>
</dbReference>